<proteinExistence type="inferred from homology"/>
<protein>
    <recommendedName>
        <fullName evidence="6">Replication factor A C-terminal domain-containing protein</fullName>
    </recommendedName>
</protein>
<dbReference type="PANTHER" id="PTHR47165">
    <property type="entry name" value="OS03G0429900 PROTEIN"/>
    <property type="match status" value="1"/>
</dbReference>
<evidence type="ECO:0000313" key="8">
    <source>
        <dbReference type="Proteomes" id="UP000886595"/>
    </source>
</evidence>
<feature type="domain" description="Replication factor A C-terminal" evidence="6">
    <location>
        <begin position="2"/>
        <end position="122"/>
    </location>
</feature>
<dbReference type="CDD" id="cd04476">
    <property type="entry name" value="RPA1_DBD_C"/>
    <property type="match status" value="1"/>
</dbReference>
<accession>A0A8X7S377</accession>
<comment type="caution">
    <text evidence="7">The sequence shown here is derived from an EMBL/GenBank/DDBJ whole genome shotgun (WGS) entry which is preliminary data.</text>
</comment>
<dbReference type="InterPro" id="IPR012340">
    <property type="entry name" value="NA-bd_OB-fold"/>
</dbReference>
<dbReference type="InterPro" id="IPR047192">
    <property type="entry name" value="Euk_RPA1_DBD_C"/>
</dbReference>
<comment type="similarity">
    <text evidence="1">Belongs to the replication factor A protein 1 family.</text>
</comment>
<keyword evidence="2" id="KW-0479">Metal-binding</keyword>
<evidence type="ECO:0000313" key="7">
    <source>
        <dbReference type="EMBL" id="KAG2299569.1"/>
    </source>
</evidence>
<dbReference type="SUPFAM" id="SSF50249">
    <property type="entry name" value="Nucleic acid-binding proteins"/>
    <property type="match status" value="1"/>
</dbReference>
<name>A0A8X7S377_BRACI</name>
<keyword evidence="4" id="KW-0862">Zinc</keyword>
<evidence type="ECO:0000256" key="1">
    <source>
        <dbReference type="ARBA" id="ARBA00005690"/>
    </source>
</evidence>
<dbReference type="Gene3D" id="2.40.50.140">
    <property type="entry name" value="Nucleic acid-binding proteins"/>
    <property type="match status" value="1"/>
</dbReference>
<organism evidence="7 8">
    <name type="scientific">Brassica carinata</name>
    <name type="common">Ethiopian mustard</name>
    <name type="synonym">Abyssinian cabbage</name>
    <dbReference type="NCBI Taxonomy" id="52824"/>
    <lineage>
        <taxon>Eukaryota</taxon>
        <taxon>Viridiplantae</taxon>
        <taxon>Streptophyta</taxon>
        <taxon>Embryophyta</taxon>
        <taxon>Tracheophyta</taxon>
        <taxon>Spermatophyta</taxon>
        <taxon>Magnoliopsida</taxon>
        <taxon>eudicotyledons</taxon>
        <taxon>Gunneridae</taxon>
        <taxon>Pentapetalae</taxon>
        <taxon>rosids</taxon>
        <taxon>malvids</taxon>
        <taxon>Brassicales</taxon>
        <taxon>Brassicaceae</taxon>
        <taxon>Brassiceae</taxon>
        <taxon>Brassica</taxon>
    </lineage>
</organism>
<keyword evidence="3" id="KW-0863">Zinc-finger</keyword>
<dbReference type="EMBL" id="JAAMPC010000008">
    <property type="protein sequence ID" value="KAG2299569.1"/>
    <property type="molecule type" value="Genomic_DNA"/>
</dbReference>
<keyword evidence="8" id="KW-1185">Reference proteome</keyword>
<dbReference type="AlphaFoldDB" id="A0A8X7S377"/>
<dbReference type="OrthoDB" id="1111376at2759"/>
<dbReference type="PANTHER" id="PTHR47165:SF4">
    <property type="entry name" value="OS03G0429900 PROTEIN"/>
    <property type="match status" value="1"/>
</dbReference>
<sequence length="122" mass="13843">MCIVYAIDSDWGWYYFGCSTCNKKVFKVGTNVRTLNGQEITSHIWWCEVCKENVSFVSPRFKLHLVVKDDTGEARLMLLDMVASGLISESATELLNGSFDELEDPDELPEAITQIFGKTFTF</sequence>
<reference evidence="7 8" key="1">
    <citation type="submission" date="2020-02" db="EMBL/GenBank/DDBJ databases">
        <authorList>
            <person name="Ma Q."/>
            <person name="Huang Y."/>
            <person name="Song X."/>
            <person name="Pei D."/>
        </authorList>
    </citation>
    <scope>NUCLEOTIDE SEQUENCE [LARGE SCALE GENOMIC DNA]</scope>
    <source>
        <strain evidence="7">Sxm20200214</strain>
        <tissue evidence="7">Leaf</tissue>
    </source>
</reference>
<gene>
    <name evidence="7" type="ORF">Bca52824_036041</name>
</gene>
<dbReference type="GO" id="GO:0008270">
    <property type="term" value="F:zinc ion binding"/>
    <property type="evidence" value="ECO:0007669"/>
    <property type="project" value="UniProtKB-KW"/>
</dbReference>
<evidence type="ECO:0000256" key="3">
    <source>
        <dbReference type="ARBA" id="ARBA00022771"/>
    </source>
</evidence>
<dbReference type="GO" id="GO:0003677">
    <property type="term" value="F:DNA binding"/>
    <property type="evidence" value="ECO:0007669"/>
    <property type="project" value="UniProtKB-KW"/>
</dbReference>
<evidence type="ECO:0000259" key="6">
    <source>
        <dbReference type="Pfam" id="PF08646"/>
    </source>
</evidence>
<evidence type="ECO:0000256" key="4">
    <source>
        <dbReference type="ARBA" id="ARBA00022833"/>
    </source>
</evidence>
<evidence type="ECO:0000256" key="2">
    <source>
        <dbReference type="ARBA" id="ARBA00022723"/>
    </source>
</evidence>
<dbReference type="Pfam" id="PF08646">
    <property type="entry name" value="Rep_fac-A_C"/>
    <property type="match status" value="1"/>
</dbReference>
<dbReference type="InterPro" id="IPR013955">
    <property type="entry name" value="Rep_factor-A_C"/>
</dbReference>
<evidence type="ECO:0000256" key="5">
    <source>
        <dbReference type="ARBA" id="ARBA00023125"/>
    </source>
</evidence>
<dbReference type="Proteomes" id="UP000886595">
    <property type="component" value="Unassembled WGS sequence"/>
</dbReference>
<keyword evidence="5" id="KW-0238">DNA-binding</keyword>